<comment type="caution">
    <text evidence="7">The sequence shown here is derived from an EMBL/GenBank/DDBJ whole genome shotgun (WGS) entry which is preliminary data.</text>
</comment>
<keyword evidence="2 5" id="KW-0812">Transmembrane</keyword>
<dbReference type="InterPro" id="IPR017452">
    <property type="entry name" value="GPCR_Rhodpsn_7TM"/>
</dbReference>
<dbReference type="InterPro" id="IPR053219">
    <property type="entry name" value="GPCR_Dmsr-1"/>
</dbReference>
<feature type="domain" description="G-protein coupled receptors family 1 profile" evidence="6">
    <location>
        <begin position="43"/>
        <end position="317"/>
    </location>
</feature>
<dbReference type="SUPFAM" id="SSF81321">
    <property type="entry name" value="Family A G protein-coupled receptor-like"/>
    <property type="match status" value="1"/>
</dbReference>
<dbReference type="EMBL" id="LJIJ01002344">
    <property type="protein sequence ID" value="ODM89819.1"/>
    <property type="molecule type" value="Genomic_DNA"/>
</dbReference>
<keyword evidence="8" id="KW-1185">Reference proteome</keyword>
<evidence type="ECO:0000256" key="1">
    <source>
        <dbReference type="ARBA" id="ARBA00004370"/>
    </source>
</evidence>
<protein>
    <submittedName>
        <fullName evidence="7">Sex peptide receptor</fullName>
    </submittedName>
</protein>
<dbReference type="PANTHER" id="PTHR46273">
    <property type="entry name" value="MYOSUPPRESSIN RECEPTOR 1, ISOFORM B-RELATED"/>
    <property type="match status" value="1"/>
</dbReference>
<gene>
    <name evidence="7" type="ORF">Ocin01_16863</name>
</gene>
<feature type="non-terminal residue" evidence="7">
    <location>
        <position position="1"/>
    </location>
</feature>
<proteinExistence type="predicted"/>
<sequence>FFWDKNMMEDKILSLTTAVSSEIINESSVVLCQPRLLFTRGLTNTLNLIVFTRRTMRNPNKFILVGLSFADLLKTLEYIPYAIYPTLPNSRTDAWNVCVLFPSNFSQVCHTVLILLTDLLVCWRYVMISNYGRGPTLCNMERARWEVTTIYISSTILCIPVYLPFSVNLLHRESSKYVVKLSELAEHNPELIRTNFWFYSVIIKIIPCILLTAVSHCLIYSIIQANKGKRSLLSKPVIPTISKESLISISARVSSGEIRMSSDLVTKMLLAGNLLFLLTEFPEGVPGLASAMLGNGFFGTCYIPLADLMALLNSVLLYLMSSRFQETLGRMF</sequence>
<dbReference type="Pfam" id="PF10324">
    <property type="entry name" value="7TM_GPCR_Srw"/>
    <property type="match status" value="1"/>
</dbReference>
<reference evidence="7 8" key="1">
    <citation type="journal article" date="2016" name="Genome Biol. Evol.">
        <title>Gene Family Evolution Reflects Adaptation to Soil Environmental Stressors in the Genome of the Collembolan Orchesella cincta.</title>
        <authorList>
            <person name="Faddeeva-Vakhrusheva A."/>
            <person name="Derks M.F."/>
            <person name="Anvar S.Y."/>
            <person name="Agamennone V."/>
            <person name="Suring W."/>
            <person name="Smit S."/>
            <person name="van Straalen N.M."/>
            <person name="Roelofs D."/>
        </authorList>
    </citation>
    <scope>NUCLEOTIDE SEQUENCE [LARGE SCALE GENOMIC DNA]</scope>
    <source>
        <tissue evidence="7">Mixed pool</tissue>
    </source>
</reference>
<dbReference type="AlphaFoldDB" id="A0A1D2MA56"/>
<keyword evidence="3 5" id="KW-1133">Transmembrane helix</keyword>
<feature type="transmembrane region" description="Helical" evidence="5">
    <location>
        <begin position="302"/>
        <end position="321"/>
    </location>
</feature>
<name>A0A1D2MA56_ORCCI</name>
<comment type="subcellular location">
    <subcellularLocation>
        <location evidence="1">Membrane</location>
    </subcellularLocation>
</comment>
<accession>A0A1D2MA56</accession>
<dbReference type="InterPro" id="IPR019427">
    <property type="entry name" value="7TM_GPCR_serpentine_rcpt_Srw"/>
</dbReference>
<evidence type="ECO:0000256" key="4">
    <source>
        <dbReference type="ARBA" id="ARBA00023136"/>
    </source>
</evidence>
<organism evidence="7 8">
    <name type="scientific">Orchesella cincta</name>
    <name type="common">Springtail</name>
    <name type="synonym">Podura cincta</name>
    <dbReference type="NCBI Taxonomy" id="48709"/>
    <lineage>
        <taxon>Eukaryota</taxon>
        <taxon>Metazoa</taxon>
        <taxon>Ecdysozoa</taxon>
        <taxon>Arthropoda</taxon>
        <taxon>Hexapoda</taxon>
        <taxon>Collembola</taxon>
        <taxon>Entomobryomorpha</taxon>
        <taxon>Entomobryoidea</taxon>
        <taxon>Orchesellidae</taxon>
        <taxon>Orchesellinae</taxon>
        <taxon>Orchesella</taxon>
    </lineage>
</organism>
<keyword evidence="7" id="KW-0675">Receptor</keyword>
<dbReference type="OrthoDB" id="5864054at2759"/>
<dbReference type="GO" id="GO:0005886">
    <property type="term" value="C:plasma membrane"/>
    <property type="evidence" value="ECO:0007669"/>
    <property type="project" value="TreeGrafter"/>
</dbReference>
<keyword evidence="4 5" id="KW-0472">Membrane</keyword>
<feature type="transmembrane region" description="Helical" evidence="5">
    <location>
        <begin position="104"/>
        <end position="126"/>
    </location>
</feature>
<dbReference type="Gene3D" id="1.20.1070.10">
    <property type="entry name" value="Rhodopsin 7-helix transmembrane proteins"/>
    <property type="match status" value="1"/>
</dbReference>
<dbReference type="Proteomes" id="UP000094527">
    <property type="component" value="Unassembled WGS sequence"/>
</dbReference>
<evidence type="ECO:0000259" key="6">
    <source>
        <dbReference type="PROSITE" id="PS50262"/>
    </source>
</evidence>
<evidence type="ECO:0000313" key="8">
    <source>
        <dbReference type="Proteomes" id="UP000094527"/>
    </source>
</evidence>
<evidence type="ECO:0000256" key="5">
    <source>
        <dbReference type="SAM" id="Phobius"/>
    </source>
</evidence>
<dbReference type="STRING" id="48709.A0A1D2MA56"/>
<feature type="transmembrane region" description="Helical" evidence="5">
    <location>
        <begin position="147"/>
        <end position="165"/>
    </location>
</feature>
<feature type="transmembrane region" description="Helical" evidence="5">
    <location>
        <begin position="62"/>
        <end position="84"/>
    </location>
</feature>
<evidence type="ECO:0000256" key="3">
    <source>
        <dbReference type="ARBA" id="ARBA00022989"/>
    </source>
</evidence>
<feature type="transmembrane region" description="Helical" evidence="5">
    <location>
        <begin position="264"/>
        <end position="282"/>
    </location>
</feature>
<dbReference type="PROSITE" id="PS50262">
    <property type="entry name" value="G_PROTEIN_RECEP_F1_2"/>
    <property type="match status" value="1"/>
</dbReference>
<dbReference type="GO" id="GO:0008528">
    <property type="term" value="F:G protein-coupled peptide receptor activity"/>
    <property type="evidence" value="ECO:0007669"/>
    <property type="project" value="InterPro"/>
</dbReference>
<evidence type="ECO:0000313" key="7">
    <source>
        <dbReference type="EMBL" id="ODM89819.1"/>
    </source>
</evidence>
<dbReference type="PANTHER" id="PTHR46273:SF4">
    <property type="entry name" value="AT19640P"/>
    <property type="match status" value="1"/>
</dbReference>
<feature type="transmembrane region" description="Helical" evidence="5">
    <location>
        <begin position="196"/>
        <end position="223"/>
    </location>
</feature>
<evidence type="ECO:0000256" key="2">
    <source>
        <dbReference type="ARBA" id="ARBA00022692"/>
    </source>
</evidence>